<proteinExistence type="predicted"/>
<sequence length="319" mass="36470">MMQLTELDEWRTDAYENSRLYKEATKRRHDARLKKSKRFEVGDLVLTTQPFTRACLWLCISHRTEHGRTTTRARQVVNFSQTRAGHGRAFNRAKILTCLPREEHDRASKHSKILTCLPRADHGRALRACTMSSSRGKRTAATPTKKRKGPGLSSASSELRHEFLRFSQATQEERYKTFLDRPLGTGRCIDWGVLEQMVMAQYDDPGTVQFRLGGTCLRASKMLHMKMIKYRRGTDPPQCLLATDEEVPADFPDDVPSVPSRQASHPTASMEDISARLTQFEQYYTQCFEGIEATLQQICHHFHISSPTPPQNPDNDEDT</sequence>
<dbReference type="EMBL" id="SMMG02000007">
    <property type="protein sequence ID" value="KAA3464783.1"/>
    <property type="molecule type" value="Genomic_DNA"/>
</dbReference>
<reference evidence="3" key="1">
    <citation type="journal article" date="2019" name="Plant Biotechnol. J.">
        <title>Genome sequencing of the Australian wild diploid species Gossypium australe highlights disease resistance and delayed gland morphogenesis.</title>
        <authorList>
            <person name="Cai Y."/>
            <person name="Cai X."/>
            <person name="Wang Q."/>
            <person name="Wang P."/>
            <person name="Zhang Y."/>
            <person name="Cai C."/>
            <person name="Xu Y."/>
            <person name="Wang K."/>
            <person name="Zhou Z."/>
            <person name="Wang C."/>
            <person name="Geng S."/>
            <person name="Li B."/>
            <person name="Dong Q."/>
            <person name="Hou Y."/>
            <person name="Wang H."/>
            <person name="Ai P."/>
            <person name="Liu Z."/>
            <person name="Yi F."/>
            <person name="Sun M."/>
            <person name="An G."/>
            <person name="Cheng J."/>
            <person name="Zhang Y."/>
            <person name="Shi Q."/>
            <person name="Xie Y."/>
            <person name="Shi X."/>
            <person name="Chang Y."/>
            <person name="Huang F."/>
            <person name="Chen Y."/>
            <person name="Hong S."/>
            <person name="Mi L."/>
            <person name="Sun Q."/>
            <person name="Zhang L."/>
            <person name="Zhou B."/>
            <person name="Peng R."/>
            <person name="Zhang X."/>
            <person name="Liu F."/>
        </authorList>
    </citation>
    <scope>NUCLEOTIDE SEQUENCE [LARGE SCALE GENOMIC DNA]</scope>
    <source>
        <strain evidence="3">cv. PA1801</strain>
    </source>
</reference>
<evidence type="ECO:0000256" key="1">
    <source>
        <dbReference type="SAM" id="MobiDB-lite"/>
    </source>
</evidence>
<dbReference type="AlphaFoldDB" id="A0A5B6V6V3"/>
<dbReference type="OrthoDB" id="10635834at2759"/>
<evidence type="ECO:0000313" key="2">
    <source>
        <dbReference type="EMBL" id="KAA3464783.1"/>
    </source>
</evidence>
<comment type="caution">
    <text evidence="2">The sequence shown here is derived from an EMBL/GenBank/DDBJ whole genome shotgun (WGS) entry which is preliminary data.</text>
</comment>
<name>A0A5B6V6V3_9ROSI</name>
<feature type="region of interest" description="Disordered" evidence="1">
    <location>
        <begin position="130"/>
        <end position="157"/>
    </location>
</feature>
<evidence type="ECO:0000313" key="3">
    <source>
        <dbReference type="Proteomes" id="UP000325315"/>
    </source>
</evidence>
<organism evidence="2 3">
    <name type="scientific">Gossypium australe</name>
    <dbReference type="NCBI Taxonomy" id="47621"/>
    <lineage>
        <taxon>Eukaryota</taxon>
        <taxon>Viridiplantae</taxon>
        <taxon>Streptophyta</taxon>
        <taxon>Embryophyta</taxon>
        <taxon>Tracheophyta</taxon>
        <taxon>Spermatophyta</taxon>
        <taxon>Magnoliopsida</taxon>
        <taxon>eudicotyledons</taxon>
        <taxon>Gunneridae</taxon>
        <taxon>Pentapetalae</taxon>
        <taxon>rosids</taxon>
        <taxon>malvids</taxon>
        <taxon>Malvales</taxon>
        <taxon>Malvaceae</taxon>
        <taxon>Malvoideae</taxon>
        <taxon>Gossypium</taxon>
    </lineage>
</organism>
<dbReference type="Proteomes" id="UP000325315">
    <property type="component" value="Unassembled WGS sequence"/>
</dbReference>
<protein>
    <submittedName>
        <fullName evidence="2">Glucose-6-phosphate 1-dehydrogenase, cytoplasmic isoform</fullName>
    </submittedName>
</protein>
<gene>
    <name evidence="2" type="ORF">EPI10_000010</name>
</gene>
<accession>A0A5B6V6V3</accession>
<keyword evidence="3" id="KW-1185">Reference proteome</keyword>